<reference evidence="2" key="1">
    <citation type="submission" date="2016-10" db="EMBL/GenBank/DDBJ databases">
        <authorList>
            <person name="Varghese N."/>
            <person name="Submissions S."/>
        </authorList>
    </citation>
    <scope>NUCLEOTIDE SEQUENCE [LARGE SCALE GENOMIC DNA]</scope>
    <source>
        <strain evidence="2">DSM 44232</strain>
    </source>
</reference>
<evidence type="ECO:0000313" key="1">
    <source>
        <dbReference type="EMBL" id="SFQ98778.1"/>
    </source>
</evidence>
<gene>
    <name evidence="1" type="ORF">SAMN04488564_101701</name>
</gene>
<dbReference type="RefSeq" id="WP_093588232.1">
    <property type="nucleotide sequence ID" value="NZ_FOYL01000001.1"/>
</dbReference>
<evidence type="ECO:0000313" key="2">
    <source>
        <dbReference type="Proteomes" id="UP000198583"/>
    </source>
</evidence>
<proteinExistence type="predicted"/>
<dbReference type="STRING" id="84724.SAMN04488564_101701"/>
<dbReference type="EMBL" id="FOYL01000001">
    <property type="protein sequence ID" value="SFQ98778.1"/>
    <property type="molecule type" value="Genomic_DNA"/>
</dbReference>
<organism evidence="1 2">
    <name type="scientific">Lentzea waywayandensis</name>
    <dbReference type="NCBI Taxonomy" id="84724"/>
    <lineage>
        <taxon>Bacteria</taxon>
        <taxon>Bacillati</taxon>
        <taxon>Actinomycetota</taxon>
        <taxon>Actinomycetes</taxon>
        <taxon>Pseudonocardiales</taxon>
        <taxon>Pseudonocardiaceae</taxon>
        <taxon>Lentzea</taxon>
    </lineage>
</organism>
<protein>
    <submittedName>
        <fullName evidence="1">Uncharacterized protein</fullName>
    </submittedName>
</protein>
<dbReference type="Proteomes" id="UP000198583">
    <property type="component" value="Unassembled WGS sequence"/>
</dbReference>
<dbReference type="AlphaFoldDB" id="A0A1I6CZX5"/>
<dbReference type="OrthoDB" id="5328543at2"/>
<sequence>MSAIACTPSAIPTEVRHRLRLQLTTEHSITVTEADRIVTDTISFLMVCAANPHEQFRPSRQVDLGWHQFILNTHDYADFCDRTAGRFIHHVPEEFAAPVRRATADALGPTVEAIKTAGLPFHAELWLTGDGRCSQCHAGCTNCGQGGGDPS</sequence>
<accession>A0A1I6CZX5</accession>
<name>A0A1I6CZX5_9PSEU</name>
<keyword evidence="2" id="KW-1185">Reference proteome</keyword>